<accession>A0AAD4E371</accession>
<protein>
    <submittedName>
        <fullName evidence="1">Uncharacterized protein</fullName>
    </submittedName>
</protein>
<feature type="non-terminal residue" evidence="1">
    <location>
        <position position="166"/>
    </location>
</feature>
<dbReference type="GeneID" id="64667706"/>
<feature type="non-terminal residue" evidence="1">
    <location>
        <position position="1"/>
    </location>
</feature>
<organism evidence="1 2">
    <name type="scientific">Suillus fuscotomentosus</name>
    <dbReference type="NCBI Taxonomy" id="1912939"/>
    <lineage>
        <taxon>Eukaryota</taxon>
        <taxon>Fungi</taxon>
        <taxon>Dikarya</taxon>
        <taxon>Basidiomycota</taxon>
        <taxon>Agaricomycotina</taxon>
        <taxon>Agaricomycetes</taxon>
        <taxon>Agaricomycetidae</taxon>
        <taxon>Boletales</taxon>
        <taxon>Suillineae</taxon>
        <taxon>Suillaceae</taxon>
        <taxon>Suillus</taxon>
    </lineage>
</organism>
<dbReference type="AlphaFoldDB" id="A0AAD4E371"/>
<reference evidence="1" key="1">
    <citation type="journal article" date="2020" name="New Phytol.">
        <title>Comparative genomics reveals dynamic genome evolution in host specialist ectomycorrhizal fungi.</title>
        <authorList>
            <person name="Lofgren L.A."/>
            <person name="Nguyen N.H."/>
            <person name="Vilgalys R."/>
            <person name="Ruytinx J."/>
            <person name="Liao H.L."/>
            <person name="Branco S."/>
            <person name="Kuo A."/>
            <person name="LaButti K."/>
            <person name="Lipzen A."/>
            <person name="Andreopoulos W."/>
            <person name="Pangilinan J."/>
            <person name="Riley R."/>
            <person name="Hundley H."/>
            <person name="Na H."/>
            <person name="Barry K."/>
            <person name="Grigoriev I.V."/>
            <person name="Stajich J.E."/>
            <person name="Kennedy P.G."/>
        </authorList>
    </citation>
    <scope>NUCLEOTIDE SEQUENCE</scope>
    <source>
        <strain evidence="1">FC203</strain>
    </source>
</reference>
<dbReference type="RefSeq" id="XP_041224427.1">
    <property type="nucleotide sequence ID" value="XM_041373408.1"/>
</dbReference>
<name>A0AAD4E371_9AGAM</name>
<comment type="caution">
    <text evidence="1">The sequence shown here is derived from an EMBL/GenBank/DDBJ whole genome shotgun (WGS) entry which is preliminary data.</text>
</comment>
<evidence type="ECO:0000313" key="1">
    <source>
        <dbReference type="EMBL" id="KAG1898851.1"/>
    </source>
</evidence>
<sequence length="166" mass="18782">LQTIFGAIDFIPALQTFLNHHFPCSSVSASNYDWFDVFKSILLILPKNSHVSDLKWLNHLQAHPPIPNHEHCKPAAPAHFDVAFVVKDCDAWKSGTGLDGLQVAQIHVIFKLPSHYGNFTHPLTYIKWFCPLHDPEPTTNLYQLVRSTHNQQCFASVVSMQDVLQA</sequence>
<dbReference type="Proteomes" id="UP001195769">
    <property type="component" value="Unassembled WGS sequence"/>
</dbReference>
<gene>
    <name evidence="1" type="ORF">F5891DRAFT_898267</name>
</gene>
<evidence type="ECO:0000313" key="2">
    <source>
        <dbReference type="Proteomes" id="UP001195769"/>
    </source>
</evidence>
<proteinExistence type="predicted"/>
<dbReference type="EMBL" id="JABBWK010000036">
    <property type="protein sequence ID" value="KAG1898851.1"/>
    <property type="molecule type" value="Genomic_DNA"/>
</dbReference>
<keyword evidence="2" id="KW-1185">Reference proteome</keyword>